<proteinExistence type="predicted"/>
<dbReference type="InterPro" id="IPR000313">
    <property type="entry name" value="PWWP_dom"/>
</dbReference>
<reference evidence="2 3" key="1">
    <citation type="submission" date="2016-07" db="EMBL/GenBank/DDBJ databases">
        <title>Pervasive Adenine N6-methylation of Active Genes in Fungi.</title>
        <authorList>
            <consortium name="DOE Joint Genome Institute"/>
            <person name="Mondo S.J."/>
            <person name="Dannebaum R.O."/>
            <person name="Kuo R.C."/>
            <person name="Labutti K."/>
            <person name="Haridas S."/>
            <person name="Kuo A."/>
            <person name="Salamov A."/>
            <person name="Ahrendt S.R."/>
            <person name="Lipzen A."/>
            <person name="Sullivan W."/>
            <person name="Andreopoulos W.B."/>
            <person name="Clum A."/>
            <person name="Lindquist E."/>
            <person name="Daum C."/>
            <person name="Ramamoorthy G.K."/>
            <person name="Gryganskyi A."/>
            <person name="Culley D."/>
            <person name="Magnuson J.K."/>
            <person name="James T.Y."/>
            <person name="O'Malley M.A."/>
            <person name="Stajich J.E."/>
            <person name="Spatafora J.W."/>
            <person name="Visel A."/>
            <person name="Grigoriev I.V."/>
        </authorList>
    </citation>
    <scope>NUCLEOTIDE SEQUENCE [LARGE SCALE GENOMIC DNA]</scope>
    <source>
        <strain evidence="2 3">62-1032</strain>
    </source>
</reference>
<dbReference type="InterPro" id="IPR011011">
    <property type="entry name" value="Znf_FYVE_PHD"/>
</dbReference>
<name>A0A1Y2EY54_9BASI</name>
<dbReference type="EMBL" id="MCGR01000034">
    <property type="protein sequence ID" value="ORY76523.1"/>
    <property type="molecule type" value="Genomic_DNA"/>
</dbReference>
<keyword evidence="3" id="KW-1185">Reference proteome</keyword>
<dbReference type="Gene3D" id="2.30.30.140">
    <property type="match status" value="1"/>
</dbReference>
<dbReference type="Pfam" id="PF00855">
    <property type="entry name" value="PWWP"/>
    <property type="match status" value="1"/>
</dbReference>
<dbReference type="InParanoid" id="A0A1Y2EY54"/>
<dbReference type="Proteomes" id="UP000193467">
    <property type="component" value="Unassembled WGS sequence"/>
</dbReference>
<feature type="domain" description="PWWP" evidence="1">
    <location>
        <begin position="129"/>
        <end position="212"/>
    </location>
</feature>
<dbReference type="SUPFAM" id="SSF57903">
    <property type="entry name" value="FYVE/PHD zinc finger"/>
    <property type="match status" value="1"/>
</dbReference>
<accession>A0A1Y2EY54</accession>
<organism evidence="2 3">
    <name type="scientific">Leucosporidium creatinivorum</name>
    <dbReference type="NCBI Taxonomy" id="106004"/>
    <lineage>
        <taxon>Eukaryota</taxon>
        <taxon>Fungi</taxon>
        <taxon>Dikarya</taxon>
        <taxon>Basidiomycota</taxon>
        <taxon>Pucciniomycotina</taxon>
        <taxon>Microbotryomycetes</taxon>
        <taxon>Leucosporidiales</taxon>
        <taxon>Leucosporidium</taxon>
    </lineage>
</organism>
<evidence type="ECO:0000259" key="1">
    <source>
        <dbReference type="Pfam" id="PF00855"/>
    </source>
</evidence>
<dbReference type="AlphaFoldDB" id="A0A1Y2EY54"/>
<sequence length="300" mass="32964">MDLAQTLKNDLDHLEASLGQLKGVESEQAGAGDLPFVHFGLLALSSKPEYSKVRDAFEDTFDPELKVKTKLGGDWGACLLVITVRKLLEVGELDSRGRMHQALSWIATVQAEVDKIVPSASSSSAFKPGDVVLAPYPDLAAWPSLVVDPSKAPQKQMKGSKSASSVLVAWMLNVDELDWRKPSELSALTPSKAQELLKTKSAQPKNAHDKKNFVNGVKTFLDDKKLQQWKEELKTVLEERWLKELGVETVEDNDAALVKLVCCSRPWNGQETLVACDKCAGWEHTSCLKYVCPSCTKEAG</sequence>
<comment type="caution">
    <text evidence="2">The sequence shown here is derived from an EMBL/GenBank/DDBJ whole genome shotgun (WGS) entry which is preliminary data.</text>
</comment>
<protein>
    <recommendedName>
        <fullName evidence="1">PWWP domain-containing protein</fullName>
    </recommendedName>
</protein>
<evidence type="ECO:0000313" key="2">
    <source>
        <dbReference type="EMBL" id="ORY76523.1"/>
    </source>
</evidence>
<evidence type="ECO:0000313" key="3">
    <source>
        <dbReference type="Proteomes" id="UP000193467"/>
    </source>
</evidence>
<gene>
    <name evidence="2" type="ORF">BCR35DRAFT_314459</name>
</gene>
<dbReference type="SUPFAM" id="SSF63748">
    <property type="entry name" value="Tudor/PWWP/MBT"/>
    <property type="match status" value="1"/>
</dbReference>